<dbReference type="GO" id="GO:0009451">
    <property type="term" value="P:RNA modification"/>
    <property type="evidence" value="ECO:0007669"/>
    <property type="project" value="InterPro"/>
</dbReference>
<dbReference type="GO" id="GO:0008270">
    <property type="term" value="F:zinc ion binding"/>
    <property type="evidence" value="ECO:0007669"/>
    <property type="project" value="InterPro"/>
</dbReference>
<dbReference type="FunFam" id="1.25.40.10:FF:000351">
    <property type="entry name" value="Pentatricopeptide repeat-containing protein"/>
    <property type="match status" value="1"/>
</dbReference>
<dbReference type="Pfam" id="PF12854">
    <property type="entry name" value="PPR_1"/>
    <property type="match status" value="1"/>
</dbReference>
<dbReference type="FunFam" id="1.25.40.10:FF:000366">
    <property type="entry name" value="Pentatricopeptide (PPR) repeat-containing protein"/>
    <property type="match status" value="1"/>
</dbReference>
<name>A0AAP0AVT3_9ASPA</name>
<organism evidence="4 5">
    <name type="scientific">Platanthera zijinensis</name>
    <dbReference type="NCBI Taxonomy" id="2320716"/>
    <lineage>
        <taxon>Eukaryota</taxon>
        <taxon>Viridiplantae</taxon>
        <taxon>Streptophyta</taxon>
        <taxon>Embryophyta</taxon>
        <taxon>Tracheophyta</taxon>
        <taxon>Spermatophyta</taxon>
        <taxon>Magnoliopsida</taxon>
        <taxon>Liliopsida</taxon>
        <taxon>Asparagales</taxon>
        <taxon>Orchidaceae</taxon>
        <taxon>Orchidoideae</taxon>
        <taxon>Orchideae</taxon>
        <taxon>Orchidinae</taxon>
        <taxon>Platanthera</taxon>
    </lineage>
</organism>
<dbReference type="AlphaFoldDB" id="A0AAP0AVT3"/>
<feature type="repeat" description="PPR" evidence="2">
    <location>
        <begin position="392"/>
        <end position="426"/>
    </location>
</feature>
<reference evidence="4 5" key="1">
    <citation type="journal article" date="2022" name="Nat. Plants">
        <title>Genomes of leafy and leafless Platanthera orchids illuminate the evolution of mycoheterotrophy.</title>
        <authorList>
            <person name="Li M.H."/>
            <person name="Liu K.W."/>
            <person name="Li Z."/>
            <person name="Lu H.C."/>
            <person name="Ye Q.L."/>
            <person name="Zhang D."/>
            <person name="Wang J.Y."/>
            <person name="Li Y.F."/>
            <person name="Zhong Z.M."/>
            <person name="Liu X."/>
            <person name="Yu X."/>
            <person name="Liu D.K."/>
            <person name="Tu X.D."/>
            <person name="Liu B."/>
            <person name="Hao Y."/>
            <person name="Liao X.Y."/>
            <person name="Jiang Y.T."/>
            <person name="Sun W.H."/>
            <person name="Chen J."/>
            <person name="Chen Y.Q."/>
            <person name="Ai Y."/>
            <person name="Zhai J.W."/>
            <person name="Wu S.S."/>
            <person name="Zhou Z."/>
            <person name="Hsiao Y.Y."/>
            <person name="Wu W.L."/>
            <person name="Chen Y.Y."/>
            <person name="Lin Y.F."/>
            <person name="Hsu J.L."/>
            <person name="Li C.Y."/>
            <person name="Wang Z.W."/>
            <person name="Zhao X."/>
            <person name="Zhong W.Y."/>
            <person name="Ma X.K."/>
            <person name="Ma L."/>
            <person name="Huang J."/>
            <person name="Chen G.Z."/>
            <person name="Huang M.Z."/>
            <person name="Huang L."/>
            <person name="Peng D.H."/>
            <person name="Luo Y.B."/>
            <person name="Zou S.Q."/>
            <person name="Chen S.P."/>
            <person name="Lan S."/>
            <person name="Tsai W.C."/>
            <person name="Van de Peer Y."/>
            <person name="Liu Z.J."/>
        </authorList>
    </citation>
    <scope>NUCLEOTIDE SEQUENCE [LARGE SCALE GENOMIC DNA]</scope>
    <source>
        <strain evidence="4">Lor287</strain>
    </source>
</reference>
<protein>
    <submittedName>
        <fullName evidence="4">Pentatricopeptide repeat-containing protein</fullName>
    </submittedName>
</protein>
<feature type="repeat" description="PPR" evidence="2">
    <location>
        <begin position="159"/>
        <end position="193"/>
    </location>
</feature>
<accession>A0AAP0AVT3</accession>
<feature type="domain" description="DYW" evidence="3">
    <location>
        <begin position="607"/>
        <end position="699"/>
    </location>
</feature>
<dbReference type="Proteomes" id="UP001418222">
    <property type="component" value="Unassembled WGS sequence"/>
</dbReference>
<feature type="repeat" description="PPR" evidence="2">
    <location>
        <begin position="291"/>
        <end position="325"/>
    </location>
</feature>
<feature type="repeat" description="PPR" evidence="2">
    <location>
        <begin position="97"/>
        <end position="131"/>
    </location>
</feature>
<proteinExistence type="predicted"/>
<dbReference type="InterPro" id="IPR011990">
    <property type="entry name" value="TPR-like_helical_dom_sf"/>
</dbReference>
<evidence type="ECO:0000259" key="3">
    <source>
        <dbReference type="Pfam" id="PF14432"/>
    </source>
</evidence>
<dbReference type="InterPro" id="IPR046960">
    <property type="entry name" value="PPR_At4g14850-like_plant"/>
</dbReference>
<feature type="repeat" description="PPR" evidence="2">
    <location>
        <begin position="361"/>
        <end position="391"/>
    </location>
</feature>
<dbReference type="Pfam" id="PF13041">
    <property type="entry name" value="PPR_2"/>
    <property type="match status" value="4"/>
</dbReference>
<dbReference type="PANTHER" id="PTHR47926">
    <property type="entry name" value="PENTATRICOPEPTIDE REPEAT-CONTAINING PROTEIN"/>
    <property type="match status" value="1"/>
</dbReference>
<dbReference type="InterPro" id="IPR032867">
    <property type="entry name" value="DYW_dom"/>
</dbReference>
<dbReference type="GO" id="GO:0003723">
    <property type="term" value="F:RNA binding"/>
    <property type="evidence" value="ECO:0007669"/>
    <property type="project" value="InterPro"/>
</dbReference>
<dbReference type="InterPro" id="IPR046848">
    <property type="entry name" value="E_motif"/>
</dbReference>
<keyword evidence="5" id="KW-1185">Reference proteome</keyword>
<dbReference type="EMBL" id="JBBWWQ010000020">
    <property type="protein sequence ID" value="KAK8916715.1"/>
    <property type="molecule type" value="Genomic_DNA"/>
</dbReference>
<dbReference type="Pfam" id="PF20431">
    <property type="entry name" value="E_motif"/>
    <property type="match status" value="1"/>
</dbReference>
<dbReference type="Pfam" id="PF14432">
    <property type="entry name" value="DYW_deaminase"/>
    <property type="match status" value="1"/>
</dbReference>
<dbReference type="PROSITE" id="PS51375">
    <property type="entry name" value="PPR"/>
    <property type="match status" value="5"/>
</dbReference>
<evidence type="ECO:0000313" key="5">
    <source>
        <dbReference type="Proteomes" id="UP001418222"/>
    </source>
</evidence>
<evidence type="ECO:0000256" key="1">
    <source>
        <dbReference type="ARBA" id="ARBA00022737"/>
    </source>
</evidence>
<gene>
    <name evidence="4" type="primary">PCMP-H49</name>
    <name evidence="4" type="ORF">KSP39_PZI022987</name>
</gene>
<evidence type="ECO:0000313" key="4">
    <source>
        <dbReference type="EMBL" id="KAK8916715.1"/>
    </source>
</evidence>
<dbReference type="NCBIfam" id="TIGR00756">
    <property type="entry name" value="PPR"/>
    <property type="match status" value="8"/>
</dbReference>
<dbReference type="FunFam" id="1.25.40.10:FF:000031">
    <property type="entry name" value="Pentatricopeptide repeat-containing protein mitochondrial"/>
    <property type="match status" value="1"/>
</dbReference>
<dbReference type="Gene3D" id="1.25.40.10">
    <property type="entry name" value="Tetratricopeptide repeat domain"/>
    <property type="match status" value="5"/>
</dbReference>
<dbReference type="PANTHER" id="PTHR47926:SF533">
    <property type="entry name" value="DYW DOMAIN-CONTAINING PROTEIN"/>
    <property type="match status" value="1"/>
</dbReference>
<keyword evidence="1" id="KW-0677">Repeat</keyword>
<dbReference type="InterPro" id="IPR002885">
    <property type="entry name" value="PPR_rpt"/>
</dbReference>
<sequence length="699" mass="78765">MRKLPSPLRRRRLFSTLSPEPSNSFTVANTCSNKNIARWKSILSHHIRNSDVEEARRVFVQIPAPDIHLYTMMIAGYTKDNRIADALHLFDVMPLRDIASWNSMIKGCFDCGDPGLAWKLFHEMPDRNVISWTTIVNGMAKFGRIDVAEKLFYGMPCRDTAAWNSMITAYCDNGRVHDAQMLFERMPHRNVISWTAMIAGHDRNGDSSMALRLLRQMWTRGIKPTSSTFASALTACANSPDPIFGVQIHAAVVKAGYSAENFTSTSMITFYANCYQIESSSEVFKQKDVQNVYSWTALITGYGVNGRHEEALHEFHKMLRSGIVPNQSTFSIALNSCCALEDLDRGKRIHAAVMKRGFYRDLFVLNSLVVTYSKCGDIEDGLKVFNGMSERNLVSWNSIIAGCAQNGHASLALHLFDEMSVFSVKPDEITFLGLLTACSHSRMIARGRQVFQMLKESPSVGIRPEHCASMVDILGRSGNLDEAVEFIREMPVRPNVMVWLALLGACRLHSNVEIARRAALEIFNLDPCNSASYILLSNIYASAGKWNDVAQTRAMMRSRGIVKIPGSSWITICESRYEFICGDRSNALTAEIYEKVDWLDEKLKEYGYTREMAFDLHDVDEEQKEYSLKYHSEKLAVAFGLLISANGSTIRVMKNLRVCGDCHSAIRLISKVVGRTIVLRDSSRFHHFRDGLCSCGDYW</sequence>
<comment type="caution">
    <text evidence="4">The sequence shown here is derived from an EMBL/GenBank/DDBJ whole genome shotgun (WGS) entry which is preliminary data.</text>
</comment>
<dbReference type="Pfam" id="PF01535">
    <property type="entry name" value="PPR"/>
    <property type="match status" value="3"/>
</dbReference>
<evidence type="ECO:0000256" key="2">
    <source>
        <dbReference type="PROSITE-ProRule" id="PRU00708"/>
    </source>
</evidence>